<feature type="region of interest" description="Disordered" evidence="1">
    <location>
        <begin position="1"/>
        <end position="65"/>
    </location>
</feature>
<sequence length="265" mass="29327">MEENTSGVVTEEVEQEAAAPAQEETTGEPATNEGVGEAAEAGQQQDIPNEVWETSRKRADAKAKQRYDRMVTERFGHLTNPATGDPIRSMDDYFAALDAQADIQRRQSLQQKGIDPKILDDAINNSPVIKQAKEAIQAQREADGQRQFNEQMRQITALDGEFRTLGDLRNAPEFDTFNQLVMSNVDMVSAFKAAFFDRLAAKKSAAATQAAINTAKSKDHMAPIGGGNDASDGLTDEIIAEYRKFNPKWTRDQIAAYHKKYGKDK</sequence>
<feature type="compositionally biased region" description="Basic and acidic residues" evidence="1">
    <location>
        <begin position="53"/>
        <end position="65"/>
    </location>
</feature>
<accession>A0A8S5VJ14</accession>
<organism evidence="2">
    <name type="scientific">Ackermannviridae sp</name>
    <dbReference type="NCBI Taxonomy" id="2831612"/>
    <lineage>
        <taxon>Viruses</taxon>
        <taxon>Duplodnaviria</taxon>
        <taxon>Heunggongvirae</taxon>
        <taxon>Uroviricota</taxon>
        <taxon>Caudoviricetes</taxon>
        <taxon>Pantevenvirales</taxon>
        <taxon>Ackermannviridae</taxon>
    </lineage>
</organism>
<reference evidence="2" key="1">
    <citation type="journal article" date="2021" name="Proc. Natl. Acad. Sci. U.S.A.">
        <title>A Catalog of Tens of Thousands of Viruses from Human Metagenomes Reveals Hidden Associations with Chronic Diseases.</title>
        <authorList>
            <person name="Tisza M.J."/>
            <person name="Buck C.B."/>
        </authorList>
    </citation>
    <scope>NUCLEOTIDE SEQUENCE</scope>
    <source>
        <strain evidence="2">Ct2yr23</strain>
    </source>
</reference>
<protein>
    <recommendedName>
        <fullName evidence="3">Scaffolding protein</fullName>
    </recommendedName>
</protein>
<proteinExistence type="predicted"/>
<feature type="compositionally biased region" description="Low complexity" evidence="1">
    <location>
        <begin position="16"/>
        <end position="31"/>
    </location>
</feature>
<dbReference type="EMBL" id="BK035228">
    <property type="protein sequence ID" value="DAG87116.1"/>
    <property type="molecule type" value="Genomic_DNA"/>
</dbReference>
<evidence type="ECO:0000256" key="1">
    <source>
        <dbReference type="SAM" id="MobiDB-lite"/>
    </source>
</evidence>
<name>A0A8S5VJ14_9CAUD</name>
<evidence type="ECO:0000313" key="2">
    <source>
        <dbReference type="EMBL" id="DAG87116.1"/>
    </source>
</evidence>
<evidence type="ECO:0008006" key="3">
    <source>
        <dbReference type="Google" id="ProtNLM"/>
    </source>
</evidence>